<feature type="transmembrane region" description="Helical" evidence="8">
    <location>
        <begin position="65"/>
        <end position="86"/>
    </location>
</feature>
<dbReference type="EMBL" id="CP039865">
    <property type="protein sequence ID" value="QCK87966.1"/>
    <property type="molecule type" value="Genomic_DNA"/>
</dbReference>
<evidence type="ECO:0000256" key="4">
    <source>
        <dbReference type="ARBA" id="ARBA00022679"/>
    </source>
</evidence>
<feature type="transmembrane region" description="Helical" evidence="8">
    <location>
        <begin position="169"/>
        <end position="201"/>
    </location>
</feature>
<dbReference type="PANTHER" id="PTHR33908:SF11">
    <property type="entry name" value="MEMBRANE PROTEIN"/>
    <property type="match status" value="1"/>
</dbReference>
<name>A0A4D7QQT4_9HYPH</name>
<feature type="domain" description="Glycosyltransferase RgtA/B/C/D-like" evidence="9">
    <location>
        <begin position="70"/>
        <end position="231"/>
    </location>
</feature>
<comment type="subcellular location">
    <subcellularLocation>
        <location evidence="1">Cell membrane</location>
        <topology evidence="1">Multi-pass membrane protein</topology>
    </subcellularLocation>
</comment>
<dbReference type="GO" id="GO:0016763">
    <property type="term" value="F:pentosyltransferase activity"/>
    <property type="evidence" value="ECO:0007669"/>
    <property type="project" value="TreeGrafter"/>
</dbReference>
<evidence type="ECO:0000256" key="6">
    <source>
        <dbReference type="ARBA" id="ARBA00022989"/>
    </source>
</evidence>
<keyword evidence="5 8" id="KW-0812">Transmembrane</keyword>
<feature type="transmembrane region" description="Helical" evidence="8">
    <location>
        <begin position="22"/>
        <end position="44"/>
    </location>
</feature>
<feature type="transmembrane region" description="Helical" evidence="8">
    <location>
        <begin position="261"/>
        <end position="284"/>
    </location>
</feature>
<proteinExistence type="predicted"/>
<reference evidence="10 11" key="1">
    <citation type="submission" date="2019-04" db="EMBL/GenBank/DDBJ databases">
        <title>Phreatobacter aquaticus sp. nov.</title>
        <authorList>
            <person name="Choi A."/>
            <person name="Baek K."/>
        </authorList>
    </citation>
    <scope>NUCLEOTIDE SEQUENCE [LARGE SCALE GENOMIC DNA]</scope>
    <source>
        <strain evidence="10 11">NMCR1094</strain>
    </source>
</reference>
<dbReference type="Pfam" id="PF13231">
    <property type="entry name" value="PMT_2"/>
    <property type="match status" value="1"/>
</dbReference>
<evidence type="ECO:0000256" key="7">
    <source>
        <dbReference type="ARBA" id="ARBA00023136"/>
    </source>
</evidence>
<dbReference type="InterPro" id="IPR050297">
    <property type="entry name" value="LipidA_mod_glycosyltrf_83"/>
</dbReference>
<dbReference type="GO" id="GO:0005886">
    <property type="term" value="C:plasma membrane"/>
    <property type="evidence" value="ECO:0007669"/>
    <property type="project" value="UniProtKB-SubCell"/>
</dbReference>
<evidence type="ECO:0000256" key="2">
    <source>
        <dbReference type="ARBA" id="ARBA00022475"/>
    </source>
</evidence>
<dbReference type="PANTHER" id="PTHR33908">
    <property type="entry name" value="MANNOSYLTRANSFERASE YKCB-RELATED"/>
    <property type="match status" value="1"/>
</dbReference>
<keyword evidence="4 10" id="KW-0808">Transferase</keyword>
<evidence type="ECO:0000259" key="9">
    <source>
        <dbReference type="Pfam" id="PF13231"/>
    </source>
</evidence>
<feature type="transmembrane region" description="Helical" evidence="8">
    <location>
        <begin position="92"/>
        <end position="109"/>
    </location>
</feature>
<keyword evidence="7 8" id="KW-0472">Membrane</keyword>
<feature type="transmembrane region" description="Helical" evidence="8">
    <location>
        <begin position="213"/>
        <end position="233"/>
    </location>
</feature>
<keyword evidence="2" id="KW-1003">Cell membrane</keyword>
<evidence type="ECO:0000256" key="1">
    <source>
        <dbReference type="ARBA" id="ARBA00004651"/>
    </source>
</evidence>
<keyword evidence="3" id="KW-0328">Glycosyltransferase</keyword>
<dbReference type="KEGG" id="paqt:E8L99_20515"/>
<dbReference type="InterPro" id="IPR038731">
    <property type="entry name" value="RgtA/B/C-like"/>
</dbReference>
<evidence type="ECO:0000256" key="3">
    <source>
        <dbReference type="ARBA" id="ARBA00022676"/>
    </source>
</evidence>
<dbReference type="GO" id="GO:0009103">
    <property type="term" value="P:lipopolysaccharide biosynthetic process"/>
    <property type="evidence" value="ECO:0007669"/>
    <property type="project" value="UniProtKB-ARBA"/>
</dbReference>
<feature type="transmembrane region" description="Helical" evidence="8">
    <location>
        <begin position="321"/>
        <end position="341"/>
    </location>
</feature>
<protein>
    <submittedName>
        <fullName evidence="10">Glycosyltransferase family 39 protein</fullName>
    </submittedName>
</protein>
<evidence type="ECO:0000256" key="8">
    <source>
        <dbReference type="SAM" id="Phobius"/>
    </source>
</evidence>
<organism evidence="10 11">
    <name type="scientific">Phreatobacter aquaticus</name>
    <dbReference type="NCBI Taxonomy" id="2570229"/>
    <lineage>
        <taxon>Bacteria</taxon>
        <taxon>Pseudomonadati</taxon>
        <taxon>Pseudomonadota</taxon>
        <taxon>Alphaproteobacteria</taxon>
        <taxon>Hyphomicrobiales</taxon>
        <taxon>Phreatobacteraceae</taxon>
        <taxon>Phreatobacter</taxon>
    </lineage>
</organism>
<dbReference type="OrthoDB" id="9811222at2"/>
<dbReference type="AlphaFoldDB" id="A0A4D7QQT4"/>
<keyword evidence="6 8" id="KW-1133">Transmembrane helix</keyword>
<evidence type="ECO:0000313" key="11">
    <source>
        <dbReference type="Proteomes" id="UP000298588"/>
    </source>
</evidence>
<feature type="transmembrane region" description="Helical" evidence="8">
    <location>
        <begin position="296"/>
        <end position="315"/>
    </location>
</feature>
<evidence type="ECO:0000313" key="10">
    <source>
        <dbReference type="EMBL" id="QCK87966.1"/>
    </source>
</evidence>
<evidence type="ECO:0000256" key="5">
    <source>
        <dbReference type="ARBA" id="ARBA00022692"/>
    </source>
</evidence>
<feature type="transmembrane region" description="Helical" evidence="8">
    <location>
        <begin position="353"/>
        <end position="375"/>
    </location>
</feature>
<dbReference type="Proteomes" id="UP000298588">
    <property type="component" value="Chromosome"/>
</dbReference>
<sequence length="525" mass="56250">MPPRPPLSGAADPSPDAFPRPIWGSSAAGVVMLVALLSGIRFWAAGALGLAADEAYYWIWSRNLALGYFDHPPMVAVLIRASTAVFGDSELGIRWIAVLLGALASLGVWRLVFRLTGSMRAALAGAALVQGTLFLGAGSMLVTPDTPLVLFWTLALLALVELWRTGRGAWWIAIGLAIGLAFISKYTAVFLGLGVLIWLAVVPELRRWFASPWTYAGGAVCLAVMAPTLWWNVSAGGASLTKQFGRAVPQAFDPRFVPEFVAGQAALLTPLIGLLVLWGLWVVVRDAVRNRAAGEVLLAATTLPLVAYLVWYGLFDRVQGNWTACLLPASITAAVIGALKLPAWRPARIALTISMRGSVVVGVVLGLLVMAHAAWRIVPLAADPTSQLSGWADVAAKLEKAAVEQGAVAIGVGSYTLNAQLRYYGSSVPPVVQLNERARYLMEPTPDVALLRRGPILVVAENRREAQVLAALRARFRSVERAGSVERHWRMPLIAVFGGSYVDTLFLFKVADPIGDGFPDIGPLR</sequence>
<gene>
    <name evidence="10" type="ORF">E8L99_20515</name>
</gene>
<accession>A0A4D7QQT4</accession>
<keyword evidence="11" id="KW-1185">Reference proteome</keyword>